<protein>
    <submittedName>
        <fullName evidence="2">Glycosyltransferase</fullName>
    </submittedName>
</protein>
<dbReference type="Gene3D" id="3.40.50.11010">
    <property type="match status" value="1"/>
</dbReference>
<proteinExistence type="predicted"/>
<dbReference type="Pfam" id="PF13692">
    <property type="entry name" value="Glyco_trans_1_4"/>
    <property type="match status" value="1"/>
</dbReference>
<dbReference type="PANTHER" id="PTHR46401:SF2">
    <property type="entry name" value="GLYCOSYLTRANSFERASE WBBK-RELATED"/>
    <property type="match status" value="1"/>
</dbReference>
<reference evidence="2 3" key="1">
    <citation type="submission" date="2018-08" db="EMBL/GenBank/DDBJ databases">
        <title>A genome reference for cultivated species of the human gut microbiota.</title>
        <authorList>
            <person name="Zou Y."/>
            <person name="Xue W."/>
            <person name="Luo G."/>
        </authorList>
    </citation>
    <scope>NUCLEOTIDE SEQUENCE [LARGE SCALE GENOMIC DNA]</scope>
    <source>
        <strain evidence="2 3">OF03-9BH</strain>
    </source>
</reference>
<dbReference type="PANTHER" id="PTHR46401">
    <property type="entry name" value="GLYCOSYLTRANSFERASE WBBK-RELATED"/>
    <property type="match status" value="1"/>
</dbReference>
<dbReference type="Proteomes" id="UP000286075">
    <property type="component" value="Unassembled WGS sequence"/>
</dbReference>
<dbReference type="RefSeq" id="WP_117987101.1">
    <property type="nucleotide sequence ID" value="NZ_CABMFG010000010.1"/>
</dbReference>
<comment type="caution">
    <text evidence="2">The sequence shown here is derived from an EMBL/GenBank/DDBJ whole genome shotgun (WGS) entry which is preliminary data.</text>
</comment>
<evidence type="ECO:0000256" key="1">
    <source>
        <dbReference type="ARBA" id="ARBA00022679"/>
    </source>
</evidence>
<dbReference type="SUPFAM" id="SSF53756">
    <property type="entry name" value="UDP-Glycosyltransferase/glycogen phosphorylase"/>
    <property type="match status" value="1"/>
</dbReference>
<dbReference type="OrthoDB" id="9816564at2"/>
<gene>
    <name evidence="2" type="ORF">DXA68_07920</name>
</gene>
<evidence type="ECO:0000313" key="3">
    <source>
        <dbReference type="Proteomes" id="UP000286075"/>
    </source>
</evidence>
<dbReference type="GO" id="GO:0016757">
    <property type="term" value="F:glycosyltransferase activity"/>
    <property type="evidence" value="ECO:0007669"/>
    <property type="project" value="TreeGrafter"/>
</dbReference>
<name>A0A413H6U1_9BACE</name>
<dbReference type="AlphaFoldDB" id="A0A413H6U1"/>
<dbReference type="EMBL" id="QSCF01000010">
    <property type="protein sequence ID" value="RGX79342.1"/>
    <property type="molecule type" value="Genomic_DNA"/>
</dbReference>
<organism evidence="2 3">
    <name type="scientific">Bacteroides stercorirosoris</name>
    <dbReference type="NCBI Taxonomy" id="871324"/>
    <lineage>
        <taxon>Bacteria</taxon>
        <taxon>Pseudomonadati</taxon>
        <taxon>Bacteroidota</taxon>
        <taxon>Bacteroidia</taxon>
        <taxon>Bacteroidales</taxon>
        <taxon>Bacteroidaceae</taxon>
        <taxon>Bacteroides</taxon>
    </lineage>
</organism>
<accession>A0A413H6U1</accession>
<evidence type="ECO:0000313" key="2">
    <source>
        <dbReference type="EMBL" id="RGX79342.1"/>
    </source>
</evidence>
<dbReference type="Gene3D" id="3.40.50.2000">
    <property type="entry name" value="Glycogen Phosphorylase B"/>
    <property type="match status" value="1"/>
</dbReference>
<keyword evidence="1 2" id="KW-0808">Transferase</keyword>
<sequence length="395" mass="46235">MITERDFVFTGMQPWDISIGSNAKDIALEVSKNNRVLYINTPLDKKTLWKGENTIEFQQRKNVINGKSKTLRQINQNLWVLDYPFSILPINFLPDGVLFDFFNRRNNKKMYKFVRKILKEIKFEKYILFIDNDIYRSFYAPDFLHPTLSIYYRRDNMKSLFWQKHAPRLEPLLWQKSNLIVANSPQLAEAAKTNNIHSYDIGQGVDLTNYRTDRVYPVPEDIKNIPKPIIGYVGWVTSRRLDADLLYNIANSCKDYSFVIVGGEDEMFRKHELHMLNNVHFLGPKEQSETIAYIAHFDVCINPQKINEITIGNYPRKVDEYLALGKPVVATKTQTMEIFADYVWNCIGVEEYVLGIKESLQQNSPQIINERILFAHTHTWSNSVNKLYNCIENVK</sequence>